<reference evidence="2 3" key="1">
    <citation type="submission" date="2016-01" db="EMBL/GenBank/DDBJ databases">
        <title>Highly variable Streptococcus oralis are common among viridans streptococci isolated from primates.</title>
        <authorList>
            <person name="Denapaite D."/>
            <person name="Rieger M."/>
            <person name="Koendgen S."/>
            <person name="Brueckner R."/>
            <person name="Ochigava I."/>
            <person name="Kappeler P."/>
            <person name="Maetz-Rensing K."/>
            <person name="Leendertz F."/>
            <person name="Hakenbeck R."/>
        </authorList>
    </citation>
    <scope>NUCLEOTIDE SEQUENCE [LARGE SCALE GENOMIC DNA]</scope>
    <source>
        <strain evidence="2 3">DD26</strain>
    </source>
</reference>
<feature type="transmembrane region" description="Helical" evidence="1">
    <location>
        <begin position="22"/>
        <end position="42"/>
    </location>
</feature>
<dbReference type="AlphaFoldDB" id="A0A139Q0L7"/>
<evidence type="ECO:0000313" key="3">
    <source>
        <dbReference type="Proteomes" id="UP000070458"/>
    </source>
</evidence>
<sequence length="225" mass="22870">MVAVEPSGNVTVAFPLSSTTTVVPSGLTASIAFLIASFSKSFKFSLFPTNVRKAGVFTLAFFASSARFAAGITKSEAGILRTVPSGLVTVAFPLPSTTTVVPSGFTALTLSSIAFFSFGSRESGFPTTVLAAGVFASLPPLVFVASSSTLIKSDAGMTDTLPSFVTTVVFPFSSTTTDLASGFTALTLSAIAFLSSSVNLVGSATFIFATGTFAFSLAVPAVRSA</sequence>
<keyword evidence="1" id="KW-1133">Transmembrane helix</keyword>
<proteinExistence type="predicted"/>
<protein>
    <submittedName>
        <fullName evidence="2">Uncharacterized protein</fullName>
    </submittedName>
</protein>
<keyword evidence="1" id="KW-0812">Transmembrane</keyword>
<dbReference type="EMBL" id="LQOD01000017">
    <property type="protein sequence ID" value="KXT96088.1"/>
    <property type="molecule type" value="Genomic_DNA"/>
</dbReference>
<accession>A0A139Q0L7</accession>
<feature type="transmembrane region" description="Helical" evidence="1">
    <location>
        <begin position="92"/>
        <end position="116"/>
    </location>
</feature>
<comment type="caution">
    <text evidence="2">The sequence shown here is derived from an EMBL/GenBank/DDBJ whole genome shotgun (WGS) entry which is preliminary data.</text>
</comment>
<feature type="transmembrane region" description="Helical" evidence="1">
    <location>
        <begin position="200"/>
        <end position="222"/>
    </location>
</feature>
<evidence type="ECO:0000313" key="2">
    <source>
        <dbReference type="EMBL" id="KXT96088.1"/>
    </source>
</evidence>
<evidence type="ECO:0000256" key="1">
    <source>
        <dbReference type="SAM" id="Phobius"/>
    </source>
</evidence>
<dbReference type="Proteomes" id="UP000070458">
    <property type="component" value="Unassembled WGS sequence"/>
</dbReference>
<organism evidence="2 3">
    <name type="scientific">Streptococcus mitis</name>
    <dbReference type="NCBI Taxonomy" id="28037"/>
    <lineage>
        <taxon>Bacteria</taxon>
        <taxon>Bacillati</taxon>
        <taxon>Bacillota</taxon>
        <taxon>Bacilli</taxon>
        <taxon>Lactobacillales</taxon>
        <taxon>Streptococcaceae</taxon>
        <taxon>Streptococcus</taxon>
        <taxon>Streptococcus mitis group</taxon>
    </lineage>
</organism>
<feature type="transmembrane region" description="Helical" evidence="1">
    <location>
        <begin position="168"/>
        <end position="193"/>
    </location>
</feature>
<gene>
    <name evidence="2" type="ORF">SMIDD26_00119</name>
</gene>
<feature type="transmembrane region" description="Helical" evidence="1">
    <location>
        <begin position="128"/>
        <end position="148"/>
    </location>
</feature>
<name>A0A139Q0L7_STRMT</name>
<keyword evidence="1" id="KW-0472">Membrane</keyword>